<evidence type="ECO:0000313" key="2">
    <source>
        <dbReference type="EMBL" id="QEH36190.1"/>
    </source>
</evidence>
<dbReference type="InterPro" id="IPR005322">
    <property type="entry name" value="Peptidase_C69"/>
</dbReference>
<comment type="catalytic activity">
    <reaction evidence="1">
        <text>an L-aminoacyl-L-amino acid + H2O = 2 an L-alpha-amino acid</text>
        <dbReference type="Rhea" id="RHEA:48940"/>
        <dbReference type="ChEBI" id="CHEBI:15377"/>
        <dbReference type="ChEBI" id="CHEBI:59869"/>
        <dbReference type="ChEBI" id="CHEBI:77460"/>
    </reaction>
</comment>
<dbReference type="EC" id="3.4.-.-" evidence="1"/>
<dbReference type="Pfam" id="PF03577">
    <property type="entry name" value="Peptidase_C69"/>
    <property type="match status" value="1"/>
</dbReference>
<reference evidence="2 3" key="1">
    <citation type="submission" date="2019-08" db="EMBL/GenBank/DDBJ databases">
        <title>Deep-cultivation of Planctomycetes and their phenomic and genomic characterization uncovers novel biology.</title>
        <authorList>
            <person name="Wiegand S."/>
            <person name="Jogler M."/>
            <person name="Boedeker C."/>
            <person name="Pinto D."/>
            <person name="Vollmers J."/>
            <person name="Rivas-Marin E."/>
            <person name="Kohn T."/>
            <person name="Peeters S.H."/>
            <person name="Heuer A."/>
            <person name="Rast P."/>
            <person name="Oberbeckmann S."/>
            <person name="Bunk B."/>
            <person name="Jeske O."/>
            <person name="Meyerdierks A."/>
            <person name="Storesund J.E."/>
            <person name="Kallscheuer N."/>
            <person name="Luecker S."/>
            <person name="Lage O.M."/>
            <person name="Pohl T."/>
            <person name="Merkel B.J."/>
            <person name="Hornburger P."/>
            <person name="Mueller R.-W."/>
            <person name="Bruemmer F."/>
            <person name="Labrenz M."/>
            <person name="Spormann A.M."/>
            <person name="Op den Camp H."/>
            <person name="Overmann J."/>
            <person name="Amann R."/>
            <person name="Jetten M.S.M."/>
            <person name="Mascher T."/>
            <person name="Medema M.H."/>
            <person name="Devos D.P."/>
            <person name="Kaster A.-K."/>
            <person name="Ovreas L."/>
            <person name="Rohde M."/>
            <person name="Galperin M.Y."/>
            <person name="Jogler C."/>
        </authorList>
    </citation>
    <scope>NUCLEOTIDE SEQUENCE [LARGE SCALE GENOMIC DNA]</scope>
    <source>
        <strain evidence="2 3">OJF2</strain>
    </source>
</reference>
<protein>
    <recommendedName>
        <fullName evidence="1">Dipeptidase</fullName>
        <ecNumber evidence="1">3.4.-.-</ecNumber>
    </recommendedName>
</protein>
<keyword evidence="3" id="KW-1185">Reference proteome</keyword>
<dbReference type="GO" id="GO:0016805">
    <property type="term" value="F:dipeptidase activity"/>
    <property type="evidence" value="ECO:0007669"/>
    <property type="project" value="UniProtKB-KW"/>
</dbReference>
<dbReference type="GO" id="GO:0006508">
    <property type="term" value="P:proteolysis"/>
    <property type="evidence" value="ECO:0007669"/>
    <property type="project" value="UniProtKB-KW"/>
</dbReference>
<evidence type="ECO:0000313" key="3">
    <source>
        <dbReference type="Proteomes" id="UP000324233"/>
    </source>
</evidence>
<dbReference type="EMBL" id="CP042997">
    <property type="protein sequence ID" value="QEH36190.1"/>
    <property type="molecule type" value="Genomic_DNA"/>
</dbReference>
<dbReference type="GO" id="GO:0070004">
    <property type="term" value="F:cysteine-type exopeptidase activity"/>
    <property type="evidence" value="ECO:0007669"/>
    <property type="project" value="InterPro"/>
</dbReference>
<keyword evidence="1" id="KW-0224">Dipeptidase</keyword>
<dbReference type="PROSITE" id="PS51257">
    <property type="entry name" value="PROKAR_LIPOPROTEIN"/>
    <property type="match status" value="1"/>
</dbReference>
<dbReference type="PANTHER" id="PTHR12994:SF17">
    <property type="entry name" value="LD30995P"/>
    <property type="match status" value="1"/>
</dbReference>
<dbReference type="Gene3D" id="3.60.60.10">
    <property type="entry name" value="Penicillin V Acylase, Chain A"/>
    <property type="match status" value="1"/>
</dbReference>
<dbReference type="RefSeq" id="WP_168222001.1">
    <property type="nucleotide sequence ID" value="NZ_CP042997.1"/>
</dbReference>
<dbReference type="Proteomes" id="UP000324233">
    <property type="component" value="Chromosome"/>
</dbReference>
<keyword evidence="1 2" id="KW-0378">Hydrolase</keyword>
<proteinExistence type="inferred from homology"/>
<evidence type="ECO:0000256" key="1">
    <source>
        <dbReference type="RuleBase" id="RU364089"/>
    </source>
</evidence>
<dbReference type="AlphaFoldDB" id="A0A5B9W8E8"/>
<keyword evidence="1" id="KW-0645">Protease</keyword>
<accession>A0A5B9W8E8</accession>
<name>A0A5B9W8E8_9BACT</name>
<gene>
    <name evidence="2" type="primary">pepDA_2</name>
    <name evidence="2" type="ORF">OJF2_47500</name>
</gene>
<dbReference type="KEGG" id="agv:OJF2_47500"/>
<sequence length="542" mass="60037">MMRLGEVVGWVVLGTVAVQGASACTNIVVGRKATRDGSVLITYSSDIAIMPRLLRVPGGSHAAGETVEVKGWEADDVRGRIPQASTTYTVLGLVNEHQVSMGETTTGGRRELRDRKGLLDYDALMLLVLERARTAREAIALVDALCREHGYGSSAETFSIADRHEAWIMELINKGPGQKGIVWVAARVPDDCLTVHANMSRITTFPLDDPNNWLYAKDVISFAAEKGYYDPKSGRPFSYRDAYHPDHGPSARRACAGRVWSVYRRAAPSRDFSDAWFRGEPGAEDYPLFIKPDRPLSVGDAMALMRDHFEGTPYDMTKGADAGPFGSPLRLRPLVFKVDGKEYMWERPISSPHAGFTIVNQTRASLPDLVGGLTWFTPDDASTSCFTPFYACMEALPEPYTTGDYRTFSWQSAYWVMNVVSNATYDRWSHVIPDVRAAQAEQEGTLLKMQPAIEEAAAKLAATDPKLARSFLTNYSLSSAETVFDRWRKLAEAIFAKHVDGYIKDAHGEAHETGYPEAWLRHVIESHPGRFSPPGKIGLTDY</sequence>
<dbReference type="PANTHER" id="PTHR12994">
    <property type="entry name" value="SECERNIN"/>
    <property type="match status" value="1"/>
</dbReference>
<comment type="similarity">
    <text evidence="1">Belongs to the peptidase C69 family.</text>
</comment>
<organism evidence="2 3">
    <name type="scientific">Aquisphaera giovannonii</name>
    <dbReference type="NCBI Taxonomy" id="406548"/>
    <lineage>
        <taxon>Bacteria</taxon>
        <taxon>Pseudomonadati</taxon>
        <taxon>Planctomycetota</taxon>
        <taxon>Planctomycetia</taxon>
        <taxon>Isosphaerales</taxon>
        <taxon>Isosphaeraceae</taxon>
        <taxon>Aquisphaera</taxon>
    </lineage>
</organism>